<dbReference type="RefSeq" id="WP_169283538.1">
    <property type="nucleotide sequence ID" value="NZ_CP051680.1"/>
</dbReference>
<reference evidence="1 2" key="1">
    <citation type="submission" date="2020-04" db="EMBL/GenBank/DDBJ databases">
        <title>Genome sequencing of novel species.</title>
        <authorList>
            <person name="Heo J."/>
            <person name="Kim S.-J."/>
            <person name="Kim J.-S."/>
            <person name="Hong S.-B."/>
            <person name="Kwon S.-W."/>
        </authorList>
    </citation>
    <scope>NUCLEOTIDE SEQUENCE [LARGE SCALE GENOMIC DNA]</scope>
    <source>
        <strain evidence="1 2">MFER-1</strain>
    </source>
</reference>
<evidence type="ECO:0000313" key="1">
    <source>
        <dbReference type="EMBL" id="QJD87293.1"/>
    </source>
</evidence>
<keyword evidence="2" id="KW-1185">Reference proteome</keyword>
<evidence type="ECO:0000313" key="2">
    <source>
        <dbReference type="Proteomes" id="UP000502248"/>
    </source>
</evidence>
<dbReference type="Proteomes" id="UP000502248">
    <property type="component" value="Chromosome"/>
</dbReference>
<accession>A0A7Z2ZPE6</accession>
<protein>
    <submittedName>
        <fullName evidence="1">Peptidase C14</fullName>
    </submittedName>
</protein>
<dbReference type="EMBL" id="CP051680">
    <property type="protein sequence ID" value="QJD87293.1"/>
    <property type="molecule type" value="Genomic_DNA"/>
</dbReference>
<name>A0A7Z2ZPE6_9BACL</name>
<sequence length="693" mass="75986">MNDQADSAVRCVRNVDALKNLPPEIRQPGTTVWVKGYYEEGDPGGKFVRFVSDSKAADNGGTVHAPADGGAGRWLTIHDGVGRYRYFGIFGTDRQADDALDAMANDETIYKIEADSDLNFARRHRMNRSRLVMEFNGFTVRTDGIEDAPENDPFAAVLFFQGLLTGLTQSLVLTEPLAEMSELFEVSDSSAFAVGEWWIVQSNALSGGAERELEKLIRVTEIVDATHVRFNYKNGWELAPGRTVTYKKAIPVEQVSVRNMRFIGAGSTDKTGSHPLAYEFAVECDAVGINAYGTFWPVVMRRYCTHYVTERCNLTNPVEVVIGGTGYLTQQIYCLYGHVRDCQTSNGRHLNDFTGSAYCYVDNCHCDGDDLGAFVTHGQYEHDLTYVGNSGLMSFANSGPTWGESAKRITVKKHVASWFLAFRKVTDLTLEDVHVFVRKGVENSANTGSFWLNPDGVQMKNCTAEAMVKFMQVSARSERPNVIENSSFALTQGRRLSHENVEAELSFRNCRFAGIDGNRFAGTGKLSFRDCLLEGASAEASALRVEGSAFSFHGGTMTNTGVVLTGAGDRQVEIGTGAAVSGTNAGKAFFEREEPGTGSTDWRFFNCVSRAADAETSHYRIEAGRNTYLSTGSRFEGGRFAVADGAFEDGGHMLHATNVEKGVDRSGLPGENDSIRHGSNNLIINEKKVTHED</sequence>
<proteinExistence type="predicted"/>
<gene>
    <name evidence="1" type="ORF">HH215_31690</name>
</gene>
<organism evidence="1 2">
    <name type="scientific">Cohnella herbarum</name>
    <dbReference type="NCBI Taxonomy" id="2728023"/>
    <lineage>
        <taxon>Bacteria</taxon>
        <taxon>Bacillati</taxon>
        <taxon>Bacillota</taxon>
        <taxon>Bacilli</taxon>
        <taxon>Bacillales</taxon>
        <taxon>Paenibacillaceae</taxon>
        <taxon>Cohnella</taxon>
    </lineage>
</organism>
<dbReference type="KEGG" id="cheb:HH215_31690"/>
<dbReference type="AlphaFoldDB" id="A0A7Z2ZPE6"/>